<evidence type="ECO:0000313" key="2">
    <source>
        <dbReference type="EMBL" id="QPJ66547.1"/>
    </source>
</evidence>
<reference evidence="3" key="1">
    <citation type="submission" date="2020-02" db="EMBL/GenBank/DDBJ databases">
        <title>Genomic and physiological characterization of two novel Nitrospinaceae genera.</title>
        <authorList>
            <person name="Mueller A.J."/>
            <person name="Jung M.-Y."/>
            <person name="Strachan C.R."/>
            <person name="Herbold C.W."/>
            <person name="Kirkegaard R.H."/>
            <person name="Daims H."/>
        </authorList>
    </citation>
    <scope>NUCLEOTIDE SEQUENCE [LARGE SCALE GENOMIC DNA]</scope>
</reference>
<dbReference type="InterPro" id="IPR037401">
    <property type="entry name" value="SnoaL-like"/>
</dbReference>
<dbReference type="Gene3D" id="3.10.450.50">
    <property type="match status" value="1"/>
</dbReference>
<dbReference type="AlphaFoldDB" id="A0A7T0C533"/>
<dbReference type="KEGG" id="nva:G3M78_14515"/>
<protein>
    <submittedName>
        <fullName evidence="2">Nuclear transport factor 2 family protein</fullName>
    </submittedName>
</protein>
<sequence length="131" mass="14807">MDDVKQSALDANQAFYQAFNKADITLMKQVWALESSAVCIHPGWDPLVGFDDIIMSWEGIFKAGEGLEIELSDMESIVSEDMAWVRCQENLFSMSLSGVHASRVFSTNLFRRIKGRWYMVLHHASSMPQTG</sequence>
<dbReference type="Proteomes" id="UP000594464">
    <property type="component" value="Chromosome"/>
</dbReference>
<dbReference type="SUPFAM" id="SSF54427">
    <property type="entry name" value="NTF2-like"/>
    <property type="match status" value="1"/>
</dbReference>
<organism evidence="2 3">
    <name type="scientific">Candidatus Nitrohelix vancouverensis</name>
    <dbReference type="NCBI Taxonomy" id="2705534"/>
    <lineage>
        <taxon>Bacteria</taxon>
        <taxon>Pseudomonadati</taxon>
        <taxon>Nitrospinota/Tectimicrobiota group</taxon>
        <taxon>Nitrospinota</taxon>
        <taxon>Nitrospinia</taxon>
        <taxon>Nitrospinales</taxon>
        <taxon>Nitrospinaceae</taxon>
        <taxon>Candidatus Nitrohelix</taxon>
    </lineage>
</organism>
<dbReference type="EMBL" id="CP048620">
    <property type="protein sequence ID" value="QPJ66547.1"/>
    <property type="molecule type" value="Genomic_DNA"/>
</dbReference>
<evidence type="ECO:0000259" key="1">
    <source>
        <dbReference type="Pfam" id="PF13474"/>
    </source>
</evidence>
<dbReference type="PANTHER" id="PTHR34957:SF1">
    <property type="entry name" value="NUCLEAR TRANSPORT FACTOR 2 (NTF2) FAMILY PROTEIN"/>
    <property type="match status" value="1"/>
</dbReference>
<gene>
    <name evidence="2" type="ORF">G3M78_14515</name>
</gene>
<dbReference type="InterPro" id="IPR032710">
    <property type="entry name" value="NTF2-like_dom_sf"/>
</dbReference>
<feature type="domain" description="SnoaL-like" evidence="1">
    <location>
        <begin position="10"/>
        <end position="128"/>
    </location>
</feature>
<name>A0A7T0C533_9BACT</name>
<dbReference type="Pfam" id="PF13474">
    <property type="entry name" value="SnoaL_3"/>
    <property type="match status" value="1"/>
</dbReference>
<proteinExistence type="predicted"/>
<accession>A0A7T0C533</accession>
<dbReference type="PANTHER" id="PTHR34957">
    <property type="entry name" value="NUCLEAR TRANSPORT FACTOR 2 (NTF2) FAMILY PROTEIN"/>
    <property type="match status" value="1"/>
</dbReference>
<evidence type="ECO:0000313" key="3">
    <source>
        <dbReference type="Proteomes" id="UP000594464"/>
    </source>
</evidence>